<dbReference type="SUPFAM" id="SSF52499">
    <property type="entry name" value="Isochorismatase-like hydrolases"/>
    <property type="match status" value="1"/>
</dbReference>
<dbReference type="Pfam" id="PF00857">
    <property type="entry name" value="Isochorismatase"/>
    <property type="match status" value="1"/>
</dbReference>
<evidence type="ECO:0000256" key="1">
    <source>
        <dbReference type="ARBA" id="ARBA00022801"/>
    </source>
</evidence>
<sequence>MTPETSAAQYPPDRTALLIIDPYNDFLSEGGKLWPRGREVVEGVGLLGHMRTMLATARGRGFRVFIVPHHQTTPEDYVTWDHLSPAQQRIVEHQIFAAGSWGAEWHPHFRPREGEFVTLRHWASSGFANTDLDLLLKQHDIRNLLFIGMRANTCVDTTARFGQELGYHVTLVRDAIAAFSWQEMTATFDINAPLYAHAVLTTDEFVAIVDGGSGEGAGREGVREPGGNGGDPR</sequence>
<dbReference type="Gene3D" id="3.40.50.850">
    <property type="entry name" value="Isochorismatase-like"/>
    <property type="match status" value="1"/>
</dbReference>
<name>A0A6M4PII2_9ACTN</name>
<dbReference type="InterPro" id="IPR000868">
    <property type="entry name" value="Isochorismatase-like_dom"/>
</dbReference>
<dbReference type="GO" id="GO:0016787">
    <property type="term" value="F:hydrolase activity"/>
    <property type="evidence" value="ECO:0007669"/>
    <property type="project" value="UniProtKB-KW"/>
</dbReference>
<feature type="domain" description="Isochorismatase-like" evidence="2">
    <location>
        <begin position="15"/>
        <end position="191"/>
    </location>
</feature>
<gene>
    <name evidence="3" type="ORF">HKX69_03835</name>
</gene>
<dbReference type="CDD" id="cd00431">
    <property type="entry name" value="cysteine_hydrolases"/>
    <property type="match status" value="1"/>
</dbReference>
<dbReference type="InterPro" id="IPR036380">
    <property type="entry name" value="Isochorismatase-like_sf"/>
</dbReference>
<keyword evidence="4" id="KW-1185">Reference proteome</keyword>
<dbReference type="KEGG" id="sarg:HKX69_03835"/>
<reference evidence="3 4" key="1">
    <citation type="submission" date="2020-05" db="EMBL/GenBank/DDBJ databases">
        <authorList>
            <person name="Li K."/>
        </authorList>
    </citation>
    <scope>NUCLEOTIDE SEQUENCE [LARGE SCALE GENOMIC DNA]</scope>
    <source>
        <strain evidence="4">jing01</strain>
    </source>
</reference>
<dbReference type="PANTHER" id="PTHR43540">
    <property type="entry name" value="PEROXYUREIDOACRYLATE/UREIDOACRYLATE AMIDOHYDROLASE-RELATED"/>
    <property type="match status" value="1"/>
</dbReference>
<dbReference type="EMBL" id="CP053189">
    <property type="protein sequence ID" value="QJS08760.1"/>
    <property type="molecule type" value="Genomic_DNA"/>
</dbReference>
<dbReference type="Proteomes" id="UP000502641">
    <property type="component" value="Chromosome"/>
</dbReference>
<evidence type="ECO:0000313" key="3">
    <source>
        <dbReference type="EMBL" id="QJS08760.1"/>
    </source>
</evidence>
<protein>
    <submittedName>
        <fullName evidence="3">Cysteine hydrolase</fullName>
    </submittedName>
</protein>
<evidence type="ECO:0000313" key="4">
    <source>
        <dbReference type="Proteomes" id="UP000502641"/>
    </source>
</evidence>
<evidence type="ECO:0000259" key="2">
    <source>
        <dbReference type="Pfam" id="PF00857"/>
    </source>
</evidence>
<dbReference type="AlphaFoldDB" id="A0A6M4PII2"/>
<dbReference type="InterPro" id="IPR050272">
    <property type="entry name" value="Isochorismatase-like_hydrls"/>
</dbReference>
<dbReference type="RefSeq" id="WP_171150665.1">
    <property type="nucleotide sequence ID" value="NZ_CP053189.1"/>
</dbReference>
<accession>A0A6M4PII2</accession>
<proteinExistence type="predicted"/>
<dbReference type="PANTHER" id="PTHR43540:SF16">
    <property type="entry name" value="ISOCHORISMATASE-LIKE DOMAIN-CONTAINING PROTEIN"/>
    <property type="match status" value="1"/>
</dbReference>
<organism evidence="3 4">
    <name type="scientific">Streptomyces argyrophylli</name>
    <dbReference type="NCBI Taxonomy" id="2726118"/>
    <lineage>
        <taxon>Bacteria</taxon>
        <taxon>Bacillati</taxon>
        <taxon>Actinomycetota</taxon>
        <taxon>Actinomycetes</taxon>
        <taxon>Kitasatosporales</taxon>
        <taxon>Streptomycetaceae</taxon>
        <taxon>Streptomyces</taxon>
    </lineage>
</organism>
<keyword evidence="1 3" id="KW-0378">Hydrolase</keyword>